<accession>A0ABQ9VXR0</accession>
<dbReference type="Proteomes" id="UP001266305">
    <property type="component" value="Unassembled WGS sequence"/>
</dbReference>
<dbReference type="EMBL" id="JASSZA010000004">
    <property type="protein sequence ID" value="KAK2114161.1"/>
    <property type="molecule type" value="Genomic_DNA"/>
</dbReference>
<feature type="compositionally biased region" description="Low complexity" evidence="1">
    <location>
        <begin position="39"/>
        <end position="55"/>
    </location>
</feature>
<evidence type="ECO:0000313" key="2">
    <source>
        <dbReference type="EMBL" id="KAK2114161.1"/>
    </source>
</evidence>
<feature type="non-terminal residue" evidence="2">
    <location>
        <position position="83"/>
    </location>
</feature>
<sequence length="83" mass="8576">MPSPRSGHQSGHHLVPLLRAFQASGWDLSSRCDTRRSGAAEAGTGTAATPASLSPPGHPRGPFSLQSLEPPKPPVLQERGAGT</sequence>
<comment type="caution">
    <text evidence="2">The sequence shown here is derived from an EMBL/GenBank/DDBJ whole genome shotgun (WGS) entry which is preliminary data.</text>
</comment>
<reference evidence="2 3" key="1">
    <citation type="submission" date="2023-05" db="EMBL/GenBank/DDBJ databases">
        <title>B98-5 Cell Line De Novo Hybrid Assembly: An Optical Mapping Approach.</title>
        <authorList>
            <person name="Kananen K."/>
            <person name="Auerbach J.A."/>
            <person name="Kautto E."/>
            <person name="Blachly J.S."/>
        </authorList>
    </citation>
    <scope>NUCLEOTIDE SEQUENCE [LARGE SCALE GENOMIC DNA]</scope>
    <source>
        <strain evidence="2">B95-8</strain>
        <tissue evidence="2">Cell line</tissue>
    </source>
</reference>
<feature type="region of interest" description="Disordered" evidence="1">
    <location>
        <begin position="27"/>
        <end position="83"/>
    </location>
</feature>
<keyword evidence="3" id="KW-1185">Reference proteome</keyword>
<evidence type="ECO:0000313" key="3">
    <source>
        <dbReference type="Proteomes" id="UP001266305"/>
    </source>
</evidence>
<name>A0ABQ9VXR0_SAGOE</name>
<evidence type="ECO:0000256" key="1">
    <source>
        <dbReference type="SAM" id="MobiDB-lite"/>
    </source>
</evidence>
<protein>
    <submittedName>
        <fullName evidence="2">Uncharacterized protein</fullName>
    </submittedName>
</protein>
<organism evidence="2 3">
    <name type="scientific">Saguinus oedipus</name>
    <name type="common">Cotton-top tamarin</name>
    <name type="synonym">Oedipomidas oedipus</name>
    <dbReference type="NCBI Taxonomy" id="9490"/>
    <lineage>
        <taxon>Eukaryota</taxon>
        <taxon>Metazoa</taxon>
        <taxon>Chordata</taxon>
        <taxon>Craniata</taxon>
        <taxon>Vertebrata</taxon>
        <taxon>Euteleostomi</taxon>
        <taxon>Mammalia</taxon>
        <taxon>Eutheria</taxon>
        <taxon>Euarchontoglires</taxon>
        <taxon>Primates</taxon>
        <taxon>Haplorrhini</taxon>
        <taxon>Platyrrhini</taxon>
        <taxon>Cebidae</taxon>
        <taxon>Callitrichinae</taxon>
        <taxon>Saguinus</taxon>
    </lineage>
</organism>
<gene>
    <name evidence="2" type="ORF">P7K49_008427</name>
</gene>
<proteinExistence type="predicted"/>